<feature type="signal peptide" evidence="8">
    <location>
        <begin position="1"/>
        <end position="22"/>
    </location>
</feature>
<reference evidence="11 12" key="1">
    <citation type="submission" date="2018-08" db="EMBL/GenBank/DDBJ databases">
        <title>A genome reference for cultivated species of the human gut microbiota.</title>
        <authorList>
            <person name="Zou Y."/>
            <person name="Xue W."/>
            <person name="Luo G."/>
        </authorList>
    </citation>
    <scope>NUCLEOTIDE SEQUENCE [LARGE SCALE GENOMIC DNA]</scope>
    <source>
        <strain evidence="11 12">AF28-26</strain>
    </source>
</reference>
<evidence type="ECO:0000256" key="2">
    <source>
        <dbReference type="ARBA" id="ARBA00007886"/>
    </source>
</evidence>
<evidence type="ECO:0000256" key="3">
    <source>
        <dbReference type="ARBA" id="ARBA00022544"/>
    </source>
</evidence>
<keyword evidence="5" id="KW-0472">Membrane</keyword>
<dbReference type="Gene3D" id="3.30.300.210">
    <property type="entry name" value="Nutrient germinant receptor protein C, domain 3"/>
    <property type="match status" value="1"/>
</dbReference>
<evidence type="ECO:0000256" key="4">
    <source>
        <dbReference type="ARBA" id="ARBA00022729"/>
    </source>
</evidence>
<dbReference type="InterPro" id="IPR046953">
    <property type="entry name" value="Spore_GerAC-like_C"/>
</dbReference>
<sequence length="378" mass="41671">MRAKACFLLFCFMLLLFTPGCSQVNQLNERLIVNGIGVDIEDGACVVTMHVFDAQRASAGGEESQDIVVVTGRGRSVIDAFNAITLQSGKEPLLSQNLVLIVGEETAKSGMNNVIDFFIRYYETRPTVELFVAKERTAREVMNCNSDGRLISAKDIENLADSGKINAEQVHSDVLTLVNRLQDESSDGFMIALTMSGNEEEGIVYVNGTGVLKGDKLVGYLTLEETQGYLLMTGEAKSGTLVVSVEGVGNVSFSLIGGDSSIDAKVESGLPVFDVSIRADLDLYEIDGNIHQKYGLDMVERMEDAANQAIYDRCVQTTEKLLREYQSDIFRFGRRMLQSQPEYFKSKVQEWTGVYAQSTVNITVESDVRQEGQEINPL</sequence>
<evidence type="ECO:0000313" key="11">
    <source>
        <dbReference type="EMBL" id="RGQ38608.1"/>
    </source>
</evidence>
<name>A0A412AW48_9FIRM</name>
<feature type="domain" description="Spore germination protein N-terminal" evidence="10">
    <location>
        <begin position="25"/>
        <end position="192"/>
    </location>
</feature>
<evidence type="ECO:0000313" key="12">
    <source>
        <dbReference type="Proteomes" id="UP000284751"/>
    </source>
</evidence>
<dbReference type="PANTHER" id="PTHR35789">
    <property type="entry name" value="SPORE GERMINATION PROTEIN B3"/>
    <property type="match status" value="1"/>
</dbReference>
<evidence type="ECO:0000256" key="1">
    <source>
        <dbReference type="ARBA" id="ARBA00004635"/>
    </source>
</evidence>
<accession>A0A412AW48</accession>
<evidence type="ECO:0000256" key="5">
    <source>
        <dbReference type="ARBA" id="ARBA00023136"/>
    </source>
</evidence>
<evidence type="ECO:0000259" key="9">
    <source>
        <dbReference type="Pfam" id="PF05504"/>
    </source>
</evidence>
<dbReference type="Pfam" id="PF25198">
    <property type="entry name" value="Spore_GerAC_N"/>
    <property type="match status" value="1"/>
</dbReference>
<dbReference type="GO" id="GO:0009847">
    <property type="term" value="P:spore germination"/>
    <property type="evidence" value="ECO:0007669"/>
    <property type="project" value="InterPro"/>
</dbReference>
<feature type="chain" id="PRO_5038851929" evidence="8">
    <location>
        <begin position="23"/>
        <end position="378"/>
    </location>
</feature>
<evidence type="ECO:0000256" key="8">
    <source>
        <dbReference type="SAM" id="SignalP"/>
    </source>
</evidence>
<evidence type="ECO:0000256" key="7">
    <source>
        <dbReference type="ARBA" id="ARBA00023288"/>
    </source>
</evidence>
<keyword evidence="6" id="KW-0564">Palmitate</keyword>
<dbReference type="InterPro" id="IPR057336">
    <property type="entry name" value="GerAC_N"/>
</dbReference>
<dbReference type="PANTHER" id="PTHR35789:SF1">
    <property type="entry name" value="SPORE GERMINATION PROTEIN B3"/>
    <property type="match status" value="1"/>
</dbReference>
<evidence type="ECO:0000259" key="10">
    <source>
        <dbReference type="Pfam" id="PF25198"/>
    </source>
</evidence>
<dbReference type="AlphaFoldDB" id="A0A412AW48"/>
<dbReference type="Pfam" id="PF05504">
    <property type="entry name" value="Spore_GerAC"/>
    <property type="match status" value="1"/>
</dbReference>
<comment type="caution">
    <text evidence="11">The sequence shown here is derived from an EMBL/GenBank/DDBJ whole genome shotgun (WGS) entry which is preliminary data.</text>
</comment>
<organism evidence="11 12">
    <name type="scientific">[Clostridium] leptum</name>
    <dbReference type="NCBI Taxonomy" id="1535"/>
    <lineage>
        <taxon>Bacteria</taxon>
        <taxon>Bacillati</taxon>
        <taxon>Bacillota</taxon>
        <taxon>Clostridia</taxon>
        <taxon>Eubacteriales</taxon>
        <taxon>Oscillospiraceae</taxon>
        <taxon>Oscillospiraceae incertae sedis</taxon>
    </lineage>
</organism>
<dbReference type="Proteomes" id="UP000284751">
    <property type="component" value="Unassembled WGS sequence"/>
</dbReference>
<proteinExistence type="inferred from homology"/>
<dbReference type="NCBIfam" id="TIGR02887">
    <property type="entry name" value="spore_ger_x_C"/>
    <property type="match status" value="1"/>
</dbReference>
<gene>
    <name evidence="11" type="ORF">DWY99_09665</name>
</gene>
<protein>
    <submittedName>
        <fullName evidence="11">Ger(X)C family spore germination protein</fullName>
    </submittedName>
</protein>
<keyword evidence="3" id="KW-0309">Germination</keyword>
<feature type="domain" description="Spore germination GerAC-like C-terminal" evidence="9">
    <location>
        <begin position="207"/>
        <end position="372"/>
    </location>
</feature>
<evidence type="ECO:0000256" key="6">
    <source>
        <dbReference type="ARBA" id="ARBA00023139"/>
    </source>
</evidence>
<dbReference type="GO" id="GO:0016020">
    <property type="term" value="C:membrane"/>
    <property type="evidence" value="ECO:0007669"/>
    <property type="project" value="UniProtKB-SubCell"/>
</dbReference>
<dbReference type="InterPro" id="IPR008844">
    <property type="entry name" value="Spore_GerAC-like"/>
</dbReference>
<keyword evidence="7" id="KW-0449">Lipoprotein</keyword>
<comment type="similarity">
    <text evidence="2">Belongs to the GerABKC lipoprotein family.</text>
</comment>
<dbReference type="EMBL" id="QRTC01000038">
    <property type="protein sequence ID" value="RGQ38608.1"/>
    <property type="molecule type" value="Genomic_DNA"/>
</dbReference>
<dbReference type="InterPro" id="IPR038501">
    <property type="entry name" value="Spore_GerAC_C_sf"/>
</dbReference>
<comment type="subcellular location">
    <subcellularLocation>
        <location evidence="1">Membrane</location>
        <topology evidence="1">Lipid-anchor</topology>
    </subcellularLocation>
</comment>
<keyword evidence="4 8" id="KW-0732">Signal</keyword>